<gene>
    <name evidence="2" type="ORF">KKR89_03470</name>
</gene>
<name>A0ABX8GM84_9CELL</name>
<reference evidence="2 3" key="1">
    <citation type="submission" date="2021-05" db="EMBL/GenBank/DDBJ databases">
        <title>Novel species in genus Cellulomonas.</title>
        <authorList>
            <person name="Zhang G."/>
        </authorList>
    </citation>
    <scope>NUCLEOTIDE SEQUENCE [LARGE SCALE GENOMIC DNA]</scope>
    <source>
        <strain evidence="3">zg-ZUI157</strain>
    </source>
</reference>
<proteinExistence type="predicted"/>
<organism evidence="2 3">
    <name type="scientific">Cellulomonas dongxiuzhuiae</name>
    <dbReference type="NCBI Taxonomy" id="2819979"/>
    <lineage>
        <taxon>Bacteria</taxon>
        <taxon>Bacillati</taxon>
        <taxon>Actinomycetota</taxon>
        <taxon>Actinomycetes</taxon>
        <taxon>Micrococcales</taxon>
        <taxon>Cellulomonadaceae</taxon>
        <taxon>Cellulomonas</taxon>
    </lineage>
</organism>
<dbReference type="RefSeq" id="WP_208197878.1">
    <property type="nucleotide sequence ID" value="NZ_CP076023.1"/>
</dbReference>
<dbReference type="Pfam" id="PF01774">
    <property type="entry name" value="UreD"/>
    <property type="match status" value="1"/>
</dbReference>
<dbReference type="Proteomes" id="UP000679335">
    <property type="component" value="Chromosome"/>
</dbReference>
<dbReference type="InterPro" id="IPR002669">
    <property type="entry name" value="UreD"/>
</dbReference>
<protein>
    <submittedName>
        <fullName evidence="2">Urease accessory protein UreD</fullName>
    </submittedName>
</protein>
<sequence length="246" mass="25945">MDVLQVMTEEHAPGTTGTTCTRVALTADGDLEVAGEALEACRLPDERGRVRVALVSAGCAERNGRIEVEVAPGRGLEIVEVTGTGTHDVRRTRTQWLLDVRLGRDAVLVWPSLPIVVADGADVLRLTHVDLATGARVVLRETLVLGGAGAAGGRIRSTIRARLDDRPLLAETFVAEPAPLLVGAPAERRLETLLVLGARLDHPEAMQLEREGTMLRGPAARVHDGDLAALVPAAGRATGALVRPAS</sequence>
<dbReference type="EMBL" id="CP076023">
    <property type="protein sequence ID" value="QWC16721.1"/>
    <property type="molecule type" value="Genomic_DNA"/>
</dbReference>
<keyword evidence="3" id="KW-1185">Reference proteome</keyword>
<evidence type="ECO:0000256" key="1">
    <source>
        <dbReference type="ARBA" id="ARBA00023186"/>
    </source>
</evidence>
<accession>A0ABX8GM84</accession>
<evidence type="ECO:0000313" key="2">
    <source>
        <dbReference type="EMBL" id="QWC16721.1"/>
    </source>
</evidence>
<keyword evidence="1" id="KW-0143">Chaperone</keyword>
<evidence type="ECO:0000313" key="3">
    <source>
        <dbReference type="Proteomes" id="UP000679335"/>
    </source>
</evidence>